<sequence length="211" mass="23921">MDKNARMPIEAKTHMEKAAQVLILLWYLLESVEQDGRLITDLYGVCDTEGSRQDFAAAVAQAEMVEPISEREKREAEILRQKAEQKRRMALQLAREWEQVREELERARQAEREAWQKARELGDHVPQVDEDRFKEFLEPPAVEKELQAGKKEEDILSPPTPEKDAPRSYPLPAKQFIELTTQALPSATELANTNTAVPLPAEAIAAPTLPA</sequence>
<evidence type="ECO:0000313" key="4">
    <source>
        <dbReference type="Proteomes" id="UP001489004"/>
    </source>
</evidence>
<keyword evidence="1" id="KW-0175">Coiled coil</keyword>
<keyword evidence="4" id="KW-1185">Reference proteome</keyword>
<feature type="region of interest" description="Disordered" evidence="2">
    <location>
        <begin position="143"/>
        <end position="169"/>
    </location>
</feature>
<gene>
    <name evidence="3" type="ORF">WJX72_002694</name>
</gene>
<organism evidence="3 4">
    <name type="scientific">[Myrmecia] bisecta</name>
    <dbReference type="NCBI Taxonomy" id="41462"/>
    <lineage>
        <taxon>Eukaryota</taxon>
        <taxon>Viridiplantae</taxon>
        <taxon>Chlorophyta</taxon>
        <taxon>core chlorophytes</taxon>
        <taxon>Trebouxiophyceae</taxon>
        <taxon>Trebouxiales</taxon>
        <taxon>Trebouxiaceae</taxon>
        <taxon>Myrmecia</taxon>
    </lineage>
</organism>
<protein>
    <submittedName>
        <fullName evidence="3">Uncharacterized protein</fullName>
    </submittedName>
</protein>
<evidence type="ECO:0000256" key="2">
    <source>
        <dbReference type="SAM" id="MobiDB-lite"/>
    </source>
</evidence>
<dbReference type="AlphaFoldDB" id="A0AAW1P8P7"/>
<evidence type="ECO:0000256" key="1">
    <source>
        <dbReference type="SAM" id="Coils"/>
    </source>
</evidence>
<name>A0AAW1P8P7_9CHLO</name>
<dbReference type="Proteomes" id="UP001489004">
    <property type="component" value="Unassembled WGS sequence"/>
</dbReference>
<feature type="coiled-coil region" evidence="1">
    <location>
        <begin position="69"/>
        <end position="121"/>
    </location>
</feature>
<accession>A0AAW1P8P7</accession>
<reference evidence="3 4" key="1">
    <citation type="journal article" date="2024" name="Nat. Commun.">
        <title>Phylogenomics reveals the evolutionary origins of lichenization in chlorophyte algae.</title>
        <authorList>
            <person name="Puginier C."/>
            <person name="Libourel C."/>
            <person name="Otte J."/>
            <person name="Skaloud P."/>
            <person name="Haon M."/>
            <person name="Grisel S."/>
            <person name="Petersen M."/>
            <person name="Berrin J.G."/>
            <person name="Delaux P.M."/>
            <person name="Dal Grande F."/>
            <person name="Keller J."/>
        </authorList>
    </citation>
    <scope>NUCLEOTIDE SEQUENCE [LARGE SCALE GENOMIC DNA]</scope>
    <source>
        <strain evidence="3 4">SAG 2043</strain>
    </source>
</reference>
<evidence type="ECO:0000313" key="3">
    <source>
        <dbReference type="EMBL" id="KAK9806130.1"/>
    </source>
</evidence>
<proteinExistence type="predicted"/>
<dbReference type="EMBL" id="JALJOR010000014">
    <property type="protein sequence ID" value="KAK9806130.1"/>
    <property type="molecule type" value="Genomic_DNA"/>
</dbReference>
<comment type="caution">
    <text evidence="3">The sequence shown here is derived from an EMBL/GenBank/DDBJ whole genome shotgun (WGS) entry which is preliminary data.</text>
</comment>
<feature type="compositionally biased region" description="Basic and acidic residues" evidence="2">
    <location>
        <begin position="143"/>
        <end position="154"/>
    </location>
</feature>